<keyword evidence="2" id="KW-1185">Reference proteome</keyword>
<gene>
    <name evidence="1" type="ORF">ACIGXA_25045</name>
</gene>
<sequence>MAADDGQGIERRWRLLPGRSARVDPERRTGGLAVDEKAPETCVSKPPAFGMIAQLSCPAQFWRNTTAINSDLAPARLPWSAVDPNRIAFAWDEAEASEITTVIASMVPSDGAGCEERHRFTTEVTALLAARYGLWACGWHWAVGEGGGGGVVTSWCCTSHSVGGPAATAAKVVASLVEWRDWLEELEERFKQLAPPAGADAEERSWHLERAATRLVTVVVDRTGAECGWHRLCRTVLTWFLSSTGTGPEGAKNAVDTAIGGRFKSWTEPSRTLIGAVGEELAVDLTGVQPYRDH</sequence>
<reference evidence="1 2" key="1">
    <citation type="submission" date="2024-10" db="EMBL/GenBank/DDBJ databases">
        <title>The Natural Products Discovery Center: Release of the First 8490 Sequenced Strains for Exploring Actinobacteria Biosynthetic Diversity.</title>
        <authorList>
            <person name="Kalkreuter E."/>
            <person name="Kautsar S.A."/>
            <person name="Yang D."/>
            <person name="Bader C.D."/>
            <person name="Teijaro C.N."/>
            <person name="Fluegel L."/>
            <person name="Davis C.M."/>
            <person name="Simpson J.R."/>
            <person name="Lauterbach L."/>
            <person name="Steele A.D."/>
            <person name="Gui C."/>
            <person name="Meng S."/>
            <person name="Li G."/>
            <person name="Viehrig K."/>
            <person name="Ye F."/>
            <person name="Su P."/>
            <person name="Kiefer A.F."/>
            <person name="Nichols A."/>
            <person name="Cepeda A.J."/>
            <person name="Yan W."/>
            <person name="Fan B."/>
            <person name="Jiang Y."/>
            <person name="Adhikari A."/>
            <person name="Zheng C.-J."/>
            <person name="Schuster L."/>
            <person name="Cowan T.M."/>
            <person name="Smanski M.J."/>
            <person name="Chevrette M.G."/>
            <person name="De Carvalho L.P.S."/>
            <person name="Shen B."/>
        </authorList>
    </citation>
    <scope>NUCLEOTIDE SEQUENCE [LARGE SCALE GENOMIC DNA]</scope>
    <source>
        <strain evidence="1 2">NPDC053399</strain>
    </source>
</reference>
<dbReference type="RefSeq" id="WP_399653310.1">
    <property type="nucleotide sequence ID" value="NZ_JBITYG010000007.1"/>
</dbReference>
<evidence type="ECO:0000313" key="2">
    <source>
        <dbReference type="Proteomes" id="UP001614394"/>
    </source>
</evidence>
<evidence type="ECO:0000313" key="1">
    <source>
        <dbReference type="EMBL" id="MFI9103794.1"/>
    </source>
</evidence>
<accession>A0ABW8CBI3</accession>
<dbReference type="Proteomes" id="UP001614394">
    <property type="component" value="Unassembled WGS sequence"/>
</dbReference>
<name>A0ABW8CBI3_9ACTN</name>
<comment type="caution">
    <text evidence="1">The sequence shown here is derived from an EMBL/GenBank/DDBJ whole genome shotgun (WGS) entry which is preliminary data.</text>
</comment>
<organism evidence="1 2">
    <name type="scientific">Streptomyces fildesensis</name>
    <dbReference type="NCBI Taxonomy" id="375757"/>
    <lineage>
        <taxon>Bacteria</taxon>
        <taxon>Bacillati</taxon>
        <taxon>Actinomycetota</taxon>
        <taxon>Actinomycetes</taxon>
        <taxon>Kitasatosporales</taxon>
        <taxon>Streptomycetaceae</taxon>
        <taxon>Streptomyces</taxon>
    </lineage>
</organism>
<protein>
    <submittedName>
        <fullName evidence="1">Uncharacterized protein</fullName>
    </submittedName>
</protein>
<dbReference type="EMBL" id="JBITYG010000007">
    <property type="protein sequence ID" value="MFI9103794.1"/>
    <property type="molecule type" value="Genomic_DNA"/>
</dbReference>
<proteinExistence type="predicted"/>